<evidence type="ECO:0000256" key="6">
    <source>
        <dbReference type="ARBA" id="ARBA00023125"/>
    </source>
</evidence>
<dbReference type="EMBL" id="CAXAMN010028162">
    <property type="protein sequence ID" value="CAK9115471.1"/>
    <property type="molecule type" value="Genomic_DNA"/>
</dbReference>
<evidence type="ECO:0000256" key="3">
    <source>
        <dbReference type="ARBA" id="ARBA00022705"/>
    </source>
</evidence>
<dbReference type="Pfam" id="PF00476">
    <property type="entry name" value="DNA_pol_A"/>
    <property type="match status" value="2"/>
</dbReference>
<dbReference type="Gene3D" id="3.30.420.10">
    <property type="entry name" value="Ribonuclease H-like superfamily/Ribonuclease H"/>
    <property type="match status" value="1"/>
</dbReference>
<sequence length="1128" mass="127238">MAACGPFLSRQQASPTPRSVQSSNWNDVSWSKRSWSIRAPKPAHTLLALMVGVWKARRRCLRRFSQIVMQESKTNLITLVDGSFLLYQGYYAMPPLTNRLGEPTGALHNFLLQLERISTVTDPSHMAVLFDSATASSARKRSLPAYKQNRFCPDDLRIQFAKAKEALNELGYRWMCSETHEADDLIATCVRAQPEDRFVKIASKDKDLLQLVNKKVNLIAVDPDGEHWRITGETEVMRRWGVRPDQMGYLLALMGDAVDVIPGVPGIGQMKGAALLQRFENLEGILRAAQDCTILGVAGISEKLRLNILKYGDRVLELYEKVVQLQDVPLEEDLLNLKVPQRDEAWKRRVEAYCEKEAFEAVKKRFLDKRGLESSGPQRQQENGGILVISTVAEAERVIESLRSFSGCLAVWLEVDSHKRPCYLSIYGGPKLELGDGKKKVVVDFRESFDEMVHLWCNFLAEPSFKKVYHRFSELRWHMERARTSQDKSGGDLAAGLQGDTMHMARLLDPSLTDIGTAEAYSIPWLAQHFLDKTWRSLESLSAAPTAEEQIEYNADYAAAIFHLFGTFQERLKSNPWELDAAATPEGPGASMWDFYCTHWQQLPRLLSDVELRGVPVNEKRLAEVIEKSEHLLQKCQEDFCHWAAAWVERRCGAKVCLDAMNLNSLEHLRQLLFEPVGSMKEFDGLPLRIQQEPWIPLDRSDLIYKKKPELELLCREKGCKVTGKKMELIARLSGPEDPRVLKVQKRKIQIPGLGMPHTRKTPQGLPQVTVTAVEELAKKVKEGEPTAQKTLDAFLRWKETNLELRFLRPLQTASQVLNDGRIHSELNLNTMTGRLSTRNPNLQGEPTASPNDVRALISAQPGRRLLIADYGQLELRLVAHLANCQPMIDILKSGGDIHSQTAYKMFEDVHQAVDRGHVRLDEQVVESAGTKDASKEVEAVPTVKEHFVELRKKAKTLNFSLLYGKTAFSLAEEWNVTEKEAQVVIDSWFDAFPEVHQWLKKAQEEVRGGGQDTGSEAKTLATLLGRRRALRGKRPKALRVAGNTPVQGSAADVVLSAMLRCDEVLPALGFHLVLQIHDELIFEGPEDLADEAFEHLIRIMENPLPFKLKVPLSVSARQAQSWRQGPG</sequence>
<organism evidence="11 12">
    <name type="scientific">Durusdinium trenchii</name>
    <dbReference type="NCBI Taxonomy" id="1381693"/>
    <lineage>
        <taxon>Eukaryota</taxon>
        <taxon>Sar</taxon>
        <taxon>Alveolata</taxon>
        <taxon>Dinophyceae</taxon>
        <taxon>Suessiales</taxon>
        <taxon>Symbiodiniaceae</taxon>
        <taxon>Durusdinium</taxon>
    </lineage>
</organism>
<dbReference type="PRINTS" id="PR00868">
    <property type="entry name" value="DNAPOLI"/>
</dbReference>
<dbReference type="PANTHER" id="PTHR10133:SF27">
    <property type="entry name" value="DNA POLYMERASE NU"/>
    <property type="match status" value="1"/>
</dbReference>
<dbReference type="InterPro" id="IPR001098">
    <property type="entry name" value="DNA-dir_DNA_pol_A_palm_dom"/>
</dbReference>
<evidence type="ECO:0008006" key="13">
    <source>
        <dbReference type="Google" id="ProtNLM"/>
    </source>
</evidence>
<evidence type="ECO:0000313" key="12">
    <source>
        <dbReference type="Proteomes" id="UP001642484"/>
    </source>
</evidence>
<dbReference type="InterPro" id="IPR002298">
    <property type="entry name" value="DNA_polymerase_A"/>
</dbReference>
<proteinExistence type="predicted"/>
<dbReference type="SMART" id="SM00482">
    <property type="entry name" value="POLAc"/>
    <property type="match status" value="1"/>
</dbReference>
<dbReference type="InterPro" id="IPR043502">
    <property type="entry name" value="DNA/RNA_pol_sf"/>
</dbReference>
<accession>A0ABP0STB9</accession>
<protein>
    <recommendedName>
        <fullName evidence="13">DNA-directed DNA polymerase</fullName>
    </recommendedName>
</protein>
<keyword evidence="6" id="KW-0238">DNA-binding</keyword>
<dbReference type="SUPFAM" id="SSF53098">
    <property type="entry name" value="Ribonuclease H-like"/>
    <property type="match status" value="1"/>
</dbReference>
<dbReference type="InterPro" id="IPR029060">
    <property type="entry name" value="PIN-like_dom_sf"/>
</dbReference>
<feature type="domain" description="DNA-directed DNA polymerase family A palm" evidence="10">
    <location>
        <begin position="851"/>
        <end position="1089"/>
    </location>
</feature>
<keyword evidence="7" id="KW-0234">DNA repair</keyword>
<evidence type="ECO:0000259" key="9">
    <source>
        <dbReference type="SMART" id="SM00475"/>
    </source>
</evidence>
<dbReference type="SMART" id="SM00279">
    <property type="entry name" value="HhH2"/>
    <property type="match status" value="1"/>
</dbReference>
<keyword evidence="3" id="KW-0235">DNA replication</keyword>
<dbReference type="InterPro" id="IPR002421">
    <property type="entry name" value="5-3_exonuclease"/>
</dbReference>
<keyword evidence="2" id="KW-0548">Nucleotidyltransferase</keyword>
<dbReference type="Pfam" id="PF01367">
    <property type="entry name" value="5_3_exonuc"/>
    <property type="match status" value="1"/>
</dbReference>
<name>A0ABP0STB9_9DINO</name>
<evidence type="ECO:0000256" key="8">
    <source>
        <dbReference type="SAM" id="MobiDB-lite"/>
    </source>
</evidence>
<dbReference type="SUPFAM" id="SSF56672">
    <property type="entry name" value="DNA/RNA polymerases"/>
    <property type="match status" value="1"/>
</dbReference>
<reference evidence="11 12" key="1">
    <citation type="submission" date="2024-02" db="EMBL/GenBank/DDBJ databases">
        <authorList>
            <person name="Chen Y."/>
            <person name="Shah S."/>
            <person name="Dougan E. K."/>
            <person name="Thang M."/>
            <person name="Chan C."/>
        </authorList>
    </citation>
    <scope>NUCLEOTIDE SEQUENCE [LARGE SCALE GENOMIC DNA]</scope>
</reference>
<feature type="region of interest" description="Disordered" evidence="8">
    <location>
        <begin position="1"/>
        <end position="24"/>
    </location>
</feature>
<gene>
    <name evidence="11" type="ORF">CCMP2556_LOCUS53367</name>
</gene>
<keyword evidence="1" id="KW-0808">Transferase</keyword>
<evidence type="ECO:0000256" key="4">
    <source>
        <dbReference type="ARBA" id="ARBA00022763"/>
    </source>
</evidence>
<dbReference type="InterPro" id="IPR020046">
    <property type="entry name" value="5-3_exonucl_a-hlix_arch_N"/>
</dbReference>
<dbReference type="Gene3D" id="3.30.70.370">
    <property type="match status" value="1"/>
</dbReference>
<dbReference type="InterPro" id="IPR020045">
    <property type="entry name" value="DNA_polI_H3TH"/>
</dbReference>
<dbReference type="InterPro" id="IPR008918">
    <property type="entry name" value="HhH2"/>
</dbReference>
<comment type="caution">
    <text evidence="11">The sequence shown here is derived from an EMBL/GenBank/DDBJ whole genome shotgun (WGS) entry which is preliminary data.</text>
</comment>
<dbReference type="PANTHER" id="PTHR10133">
    <property type="entry name" value="DNA POLYMERASE I"/>
    <property type="match status" value="1"/>
</dbReference>
<dbReference type="InterPro" id="IPR012337">
    <property type="entry name" value="RNaseH-like_sf"/>
</dbReference>
<dbReference type="Gene3D" id="3.40.50.1010">
    <property type="entry name" value="5'-nuclease"/>
    <property type="match status" value="1"/>
</dbReference>
<dbReference type="Pfam" id="PF02739">
    <property type="entry name" value="5_3_exonuc_N"/>
    <property type="match status" value="1"/>
</dbReference>
<dbReference type="SUPFAM" id="SSF47807">
    <property type="entry name" value="5' to 3' exonuclease, C-terminal subdomain"/>
    <property type="match status" value="1"/>
</dbReference>
<dbReference type="InterPro" id="IPR036279">
    <property type="entry name" value="5-3_exonuclease_C_sf"/>
</dbReference>
<dbReference type="InterPro" id="IPR036397">
    <property type="entry name" value="RNaseH_sf"/>
</dbReference>
<keyword evidence="5" id="KW-0239">DNA-directed DNA polymerase</keyword>
<dbReference type="Gene3D" id="1.10.150.20">
    <property type="entry name" value="5' to 3' exonuclease, C-terminal subdomain"/>
    <property type="match status" value="2"/>
</dbReference>
<evidence type="ECO:0000259" key="10">
    <source>
        <dbReference type="SMART" id="SM00482"/>
    </source>
</evidence>
<keyword evidence="12" id="KW-1185">Reference proteome</keyword>
<dbReference type="SMART" id="SM00475">
    <property type="entry name" value="53EXOc"/>
    <property type="match status" value="1"/>
</dbReference>
<feature type="compositionally biased region" description="Polar residues" evidence="8">
    <location>
        <begin position="9"/>
        <end position="24"/>
    </location>
</feature>
<dbReference type="CDD" id="cd09859">
    <property type="entry name" value="PIN_53EXO"/>
    <property type="match status" value="1"/>
</dbReference>
<evidence type="ECO:0000256" key="2">
    <source>
        <dbReference type="ARBA" id="ARBA00022695"/>
    </source>
</evidence>
<feature type="domain" description="5'-3' exonuclease" evidence="9">
    <location>
        <begin position="72"/>
        <end position="340"/>
    </location>
</feature>
<evidence type="ECO:0000256" key="1">
    <source>
        <dbReference type="ARBA" id="ARBA00022679"/>
    </source>
</evidence>
<dbReference type="SUPFAM" id="SSF88723">
    <property type="entry name" value="PIN domain-like"/>
    <property type="match status" value="1"/>
</dbReference>
<evidence type="ECO:0000256" key="7">
    <source>
        <dbReference type="ARBA" id="ARBA00023204"/>
    </source>
</evidence>
<evidence type="ECO:0000256" key="5">
    <source>
        <dbReference type="ARBA" id="ARBA00022932"/>
    </source>
</evidence>
<dbReference type="CDD" id="cd09898">
    <property type="entry name" value="H3TH_53EXO"/>
    <property type="match status" value="1"/>
</dbReference>
<dbReference type="Proteomes" id="UP001642484">
    <property type="component" value="Unassembled WGS sequence"/>
</dbReference>
<keyword evidence="4" id="KW-0227">DNA damage</keyword>
<evidence type="ECO:0000313" key="11">
    <source>
        <dbReference type="EMBL" id="CAK9115471.1"/>
    </source>
</evidence>